<keyword evidence="3" id="KW-0378">Hydrolase</keyword>
<dbReference type="InterPro" id="IPR015020">
    <property type="entry name" value="Rv2525c-like_Glyco_Hydro-like"/>
</dbReference>
<dbReference type="InterPro" id="IPR017853">
    <property type="entry name" value="GH"/>
</dbReference>
<sequence>MDYQVLATQKWLNKTYGKIPNFNQVNESGSTGWPTIYALIKGLQYELGIPLTSDREAAFGEQTSRQFDNKVTPLLAPGYSNNFVYLIQGAFWAKGFSPEAFDGQYSEKTVTAVKLFQQAAGLPSDGHLNARLARALFDMSAFALVPGGDTNIRRMQQQLNQKYQDVTGILPTDGIYQRATNQALIYGAQVELQLSQVANGYWGPANSSNYRAAYFNGLATNLIKIVQYALYVNMKDFNQEKGLPHVSFTGALDNVTKQNLRAFQSFMHLSPKVDGEPDYITVNSLMSSAGNANRYYFGIDTATQLTHDHIQALVSDEVNFVGRYLTGTVGVGAKKTAKNLTRSEAEMIIQSGLHLVPIYQDNTGDVSDYTFKSGLHDGSAAVRAALALGIPDHHTIYFAVDTDMTEYENNRHAIPYFRGVAKAIKHYQIGVYGTRNTCTMVSNDVSSVKFAYVSNMSTGYSGNLGFSQPLNWSFDQFDEVGPQGNLPGRDKVAVSHEDEGVTNLVESRAVDGWVKRSNWKLMKRLMANHNIELNGKSYVLINSESLKVTVSYKNVSSLNIDTPLTFTYPIKNGKIDSAISADFSSHGFLFGANIAGMMNQFTAGLESGYVTLNTELNKKTLYINHLTITISDEKIKPQNDTFINQDVIVFDIDVNWTYTQKELVKQLKNPADLAMQKTAQGMLALIQGGGFSLNNQIGFGLTSTIVATLSNLNELPEETTKAVGTASIVVIVLGIMLGTFDFV</sequence>
<protein>
    <submittedName>
        <fullName evidence="3">Peptidoglycan-binding (PGRP) domain of peptidoglycan hydrolases (PGRP)</fullName>
    </submittedName>
</protein>
<dbReference type="InterPro" id="IPR036366">
    <property type="entry name" value="PGBDSf"/>
</dbReference>
<gene>
    <name evidence="3" type="ORF">R55214_HHFBAMCI_00239</name>
</gene>
<comment type="caution">
    <text evidence="3">The sequence shown here is derived from an EMBL/GenBank/DDBJ whole genome shotgun (WGS) entry which is preliminary data.</text>
</comment>
<proteinExistence type="predicted"/>
<dbReference type="Proteomes" id="UP001314166">
    <property type="component" value="Unassembled WGS sequence"/>
</dbReference>
<name>A0ABM9MNG2_9LACO</name>
<keyword evidence="4" id="KW-1185">Reference proteome</keyword>
<feature type="domain" description="Rv2525c-like glycoside hydrolase-like" evidence="2">
    <location>
        <begin position="311"/>
        <end position="473"/>
    </location>
</feature>
<accession>A0ABM9MNG2</accession>
<evidence type="ECO:0000313" key="4">
    <source>
        <dbReference type="Proteomes" id="UP001314166"/>
    </source>
</evidence>
<evidence type="ECO:0000313" key="3">
    <source>
        <dbReference type="EMBL" id="CAK1228551.1"/>
    </source>
</evidence>
<dbReference type="Pfam" id="PF01471">
    <property type="entry name" value="PG_binding_1"/>
    <property type="match status" value="1"/>
</dbReference>
<evidence type="ECO:0000259" key="1">
    <source>
        <dbReference type="Pfam" id="PF01471"/>
    </source>
</evidence>
<evidence type="ECO:0000259" key="2">
    <source>
        <dbReference type="Pfam" id="PF08924"/>
    </source>
</evidence>
<dbReference type="CDD" id="cd06418">
    <property type="entry name" value="GH25_BacA-like"/>
    <property type="match status" value="1"/>
</dbReference>
<dbReference type="InterPro" id="IPR036365">
    <property type="entry name" value="PGBD-like_sf"/>
</dbReference>
<dbReference type="InterPro" id="IPR002477">
    <property type="entry name" value="Peptidoglycan-bd-like"/>
</dbReference>
<organism evidence="3 4">
    <name type="scientific">Fructobacillus evanidus</name>
    <dbReference type="NCBI Taxonomy" id="3064281"/>
    <lineage>
        <taxon>Bacteria</taxon>
        <taxon>Bacillati</taxon>
        <taxon>Bacillota</taxon>
        <taxon>Bacilli</taxon>
        <taxon>Lactobacillales</taxon>
        <taxon>Lactobacillaceae</taxon>
        <taxon>Fructobacillus</taxon>
    </lineage>
</organism>
<reference evidence="3 4" key="1">
    <citation type="submission" date="2023-10" db="EMBL/GenBank/DDBJ databases">
        <authorList>
            <person name="Botero Cardona J."/>
        </authorList>
    </citation>
    <scope>NUCLEOTIDE SEQUENCE [LARGE SCALE GENOMIC DNA]</scope>
    <source>
        <strain evidence="3 4">R-55214</strain>
    </source>
</reference>
<dbReference type="Gene3D" id="3.20.20.80">
    <property type="entry name" value="Glycosidases"/>
    <property type="match status" value="1"/>
</dbReference>
<dbReference type="Pfam" id="PF08924">
    <property type="entry name" value="Rv2525c_GlyHyd-like"/>
    <property type="match status" value="1"/>
</dbReference>
<dbReference type="SUPFAM" id="SSF51445">
    <property type="entry name" value="(Trans)glycosidases"/>
    <property type="match status" value="1"/>
</dbReference>
<dbReference type="Gene3D" id="1.10.101.10">
    <property type="entry name" value="PGBD-like superfamily/PGBD"/>
    <property type="match status" value="1"/>
</dbReference>
<dbReference type="RefSeq" id="WP_338343277.1">
    <property type="nucleotide sequence ID" value="NZ_CAUZLH010000001.1"/>
</dbReference>
<dbReference type="GO" id="GO:0016787">
    <property type="term" value="F:hydrolase activity"/>
    <property type="evidence" value="ECO:0007669"/>
    <property type="project" value="UniProtKB-KW"/>
</dbReference>
<dbReference type="SUPFAM" id="SSF47090">
    <property type="entry name" value="PGBD-like"/>
    <property type="match status" value="2"/>
</dbReference>
<dbReference type="EMBL" id="CAUZMB010000001">
    <property type="protein sequence ID" value="CAK1228551.1"/>
    <property type="molecule type" value="Genomic_DNA"/>
</dbReference>
<feature type="domain" description="Peptidoglycan binding-like" evidence="1">
    <location>
        <begin position="81"/>
        <end position="136"/>
    </location>
</feature>